<keyword evidence="2" id="KW-1185">Reference proteome</keyword>
<evidence type="ECO:0000313" key="1">
    <source>
        <dbReference type="EMBL" id="ADI74786.1"/>
    </source>
</evidence>
<dbReference type="GO" id="GO:0004386">
    <property type="term" value="F:helicase activity"/>
    <property type="evidence" value="ECO:0007669"/>
    <property type="project" value="UniProtKB-KW"/>
</dbReference>
<dbReference type="GeneID" id="9347615"/>
<keyword evidence="1" id="KW-0547">Nucleotide-binding</keyword>
<keyword evidence="1" id="KW-0067">ATP-binding</keyword>
<sequence>MVEREVAQRIFAKEFNDSTLNIDPGKQVDNNSVYTPNFLITPIGTKVNRVFVVGVVTEVDNIGTDNNIWRARIVDPTGAFVVYAGQYQPEASIFLSTVEIPTYVALIGKSRAYIPEDGSVYVSIRPEEINVVGSYIRDQWIVDTAELTLDRIDTYSKAISTELKGSDLYDYLVQNNVSFDFAEGITLSLGYYHTGVDYIEELKTSIKDCLESIDVESFETSSDEPDIEEFLIGIMKDIDEGKGVDYGELIDLAQEKGVSEQTVEDAVSSMLSNGKCYEPKIGIIKVVS</sequence>
<name>D7EAB5_METEZ</name>
<dbReference type="Proteomes" id="UP000000391">
    <property type="component" value="Chromosome"/>
</dbReference>
<gene>
    <name evidence="1" type="ordered locus">Metev_1956</name>
</gene>
<dbReference type="AlphaFoldDB" id="D7EAB5"/>
<reference evidence="1 2" key="1">
    <citation type="submission" date="2010-06" db="EMBL/GenBank/DDBJ databases">
        <title>Complete sequence chromosome of Methanohalobium evestigatum Z-7303.</title>
        <authorList>
            <consortium name="US DOE Joint Genome Institute"/>
            <person name="Lucas S."/>
            <person name="Copeland A."/>
            <person name="Lapidus A."/>
            <person name="Cheng J.-F."/>
            <person name="Bruce D."/>
            <person name="Goodwin L."/>
            <person name="Pitluck S."/>
            <person name="Saunders E."/>
            <person name="Detter J.C."/>
            <person name="Han C."/>
            <person name="Tapia R."/>
            <person name="Land M."/>
            <person name="Hauser L."/>
            <person name="Kyrpides N."/>
            <person name="Mikhailova N."/>
            <person name="Sieprawska-Lupa M."/>
            <person name="Whitman W.B."/>
            <person name="Anderson I."/>
            <person name="Woyke T."/>
        </authorList>
    </citation>
    <scope>NUCLEOTIDE SEQUENCE [LARGE SCALE GENOMIC DNA]</scope>
    <source>
        <strain evidence="2">ATCC BAA-1072 / DSM 3721 / NBRC 107634 / OCM 161 / Z-7303</strain>
    </source>
</reference>
<dbReference type="HOGENOM" id="CLU_080075_0_0_2"/>
<dbReference type="STRING" id="644295.Metev_1956"/>
<dbReference type="OrthoDB" id="56523at2157"/>
<dbReference type="KEGG" id="mev:Metev_1956"/>
<keyword evidence="1" id="KW-0378">Hydrolase</keyword>
<dbReference type="EMBL" id="CP002069">
    <property type="protein sequence ID" value="ADI74786.1"/>
    <property type="molecule type" value="Genomic_DNA"/>
</dbReference>
<accession>D7EAB5</accession>
<dbReference type="RefSeq" id="WP_013195351.1">
    <property type="nucleotide sequence ID" value="NC_014253.1"/>
</dbReference>
<proteinExistence type="predicted"/>
<organism evidence="1 2">
    <name type="scientific">Methanohalobium evestigatum (strain ATCC BAA-1072 / DSM 3721 / NBRC 107634 / OCM 161 / Z-7303)</name>
    <dbReference type="NCBI Taxonomy" id="644295"/>
    <lineage>
        <taxon>Archaea</taxon>
        <taxon>Methanobacteriati</taxon>
        <taxon>Methanobacteriota</taxon>
        <taxon>Stenosarchaea group</taxon>
        <taxon>Methanomicrobia</taxon>
        <taxon>Methanosarcinales</taxon>
        <taxon>Methanosarcinaceae</taxon>
        <taxon>Methanohalobium</taxon>
    </lineage>
</organism>
<dbReference type="Gene3D" id="1.10.10.10">
    <property type="entry name" value="Winged helix-like DNA-binding domain superfamily/Winged helix DNA-binding domain"/>
    <property type="match status" value="1"/>
</dbReference>
<keyword evidence="1" id="KW-0347">Helicase</keyword>
<dbReference type="InterPro" id="IPR036388">
    <property type="entry name" value="WH-like_DNA-bd_sf"/>
</dbReference>
<protein>
    <submittedName>
        <fullName evidence="1">Nucleic acid binding OB-fold tRNA/helicase-type</fullName>
    </submittedName>
</protein>
<evidence type="ECO:0000313" key="2">
    <source>
        <dbReference type="Proteomes" id="UP000000391"/>
    </source>
</evidence>